<dbReference type="InterPro" id="IPR005913">
    <property type="entry name" value="dTDP_dehydrorham_reduct"/>
</dbReference>
<dbReference type="GO" id="GO:0008831">
    <property type="term" value="F:dTDP-4-dehydrorhamnose reductase activity"/>
    <property type="evidence" value="ECO:0007669"/>
    <property type="project" value="UniProtKB-EC"/>
</dbReference>
<dbReference type="OrthoDB" id="9779041at2"/>
<dbReference type="Pfam" id="PF04321">
    <property type="entry name" value="RmlD_sub_bind"/>
    <property type="match status" value="1"/>
</dbReference>
<dbReference type="RefSeq" id="WP_130187136.1">
    <property type="nucleotide sequence ID" value="NZ_CP035913.1"/>
</dbReference>
<accession>A0A4P6KZ06</accession>
<dbReference type="GO" id="GO:0048269">
    <property type="term" value="C:methionine adenosyltransferase complex"/>
    <property type="evidence" value="ECO:0007669"/>
    <property type="project" value="TreeGrafter"/>
</dbReference>
<keyword evidence="6" id="KW-0560">Oxidoreductase</keyword>
<dbReference type="Proteomes" id="UP000290637">
    <property type="component" value="Chromosome"/>
</dbReference>
<keyword evidence="9" id="KW-1185">Reference proteome</keyword>
<comment type="similarity">
    <text evidence="2 6">Belongs to the dTDP-4-dehydrorhamnose reductase family.</text>
</comment>
<evidence type="ECO:0000256" key="4">
    <source>
        <dbReference type="ARBA" id="ARBA00017099"/>
    </source>
</evidence>
<organism evidence="8 9">
    <name type="scientific">Pseudoduganella lutea</name>
    <dbReference type="NCBI Taxonomy" id="321985"/>
    <lineage>
        <taxon>Bacteria</taxon>
        <taxon>Pseudomonadati</taxon>
        <taxon>Pseudomonadota</taxon>
        <taxon>Betaproteobacteria</taxon>
        <taxon>Burkholderiales</taxon>
        <taxon>Oxalobacteraceae</taxon>
        <taxon>Telluria group</taxon>
        <taxon>Pseudoduganella</taxon>
    </lineage>
</organism>
<keyword evidence="6" id="KW-0521">NADP</keyword>
<evidence type="ECO:0000313" key="9">
    <source>
        <dbReference type="Proteomes" id="UP000290637"/>
    </source>
</evidence>
<dbReference type="Gene3D" id="3.90.25.10">
    <property type="entry name" value="UDP-galactose 4-epimerase, domain 1"/>
    <property type="match status" value="1"/>
</dbReference>
<evidence type="ECO:0000313" key="8">
    <source>
        <dbReference type="EMBL" id="QBE64015.1"/>
    </source>
</evidence>
<evidence type="ECO:0000256" key="1">
    <source>
        <dbReference type="ARBA" id="ARBA00004781"/>
    </source>
</evidence>
<dbReference type="AlphaFoldDB" id="A0A4P6KZ06"/>
<protein>
    <recommendedName>
        <fullName evidence="4 6">dTDP-4-dehydrorhamnose reductase</fullName>
        <ecNumber evidence="3 6">1.1.1.133</ecNumber>
    </recommendedName>
</protein>
<comment type="cofactor">
    <cofactor evidence="6">
        <name>Mg(2+)</name>
        <dbReference type="ChEBI" id="CHEBI:18420"/>
    </cofactor>
    <text evidence="6">Binds 1 Mg(2+) ion per monomer.</text>
</comment>
<proteinExistence type="inferred from homology"/>
<evidence type="ECO:0000259" key="7">
    <source>
        <dbReference type="Pfam" id="PF04321"/>
    </source>
</evidence>
<sequence>MKILLTGAGGLLGSAINAAATARGWTCRPMPRPPLPELPALLDALLDGECDLVIHAAANTNVEACEADPPACYRDNLLLTELIATGAVRANARMLFVSSTGVYGAHGSEPYCEYDAVQPTTHHHRSKALAEERVLTASPRNLVVRTGWLFGGPPANPKNFVARRIDEARAALAAGTAMGSNTQQRGIPCWSDDVAARMLDLAASGLAGTFNCVNNGTASRHEYVSEIVRLAGLPLDVQPTSAAAFNRKARVSDNEMAANWKFDTLGWPPMPDWRDSLATYLATGLAVHVNGESAGK</sequence>
<feature type="domain" description="RmlD-like substrate binding" evidence="7">
    <location>
        <begin position="1"/>
        <end position="282"/>
    </location>
</feature>
<comment type="catalytic activity">
    <reaction evidence="5 6">
        <text>dTDP-beta-L-rhamnose + NADP(+) = dTDP-4-dehydro-beta-L-rhamnose + NADPH + H(+)</text>
        <dbReference type="Rhea" id="RHEA:21796"/>
        <dbReference type="ChEBI" id="CHEBI:15378"/>
        <dbReference type="ChEBI" id="CHEBI:57510"/>
        <dbReference type="ChEBI" id="CHEBI:57783"/>
        <dbReference type="ChEBI" id="CHEBI:58349"/>
        <dbReference type="ChEBI" id="CHEBI:62830"/>
        <dbReference type="EC" id="1.1.1.133"/>
    </reaction>
</comment>
<dbReference type="Gene3D" id="3.40.50.720">
    <property type="entry name" value="NAD(P)-binding Rossmann-like Domain"/>
    <property type="match status" value="1"/>
</dbReference>
<dbReference type="UniPathway" id="UPA00124"/>
<dbReference type="PANTHER" id="PTHR10491:SF4">
    <property type="entry name" value="METHIONINE ADENOSYLTRANSFERASE 2 SUBUNIT BETA"/>
    <property type="match status" value="1"/>
</dbReference>
<comment type="function">
    <text evidence="6">Catalyzes the reduction of dTDP-6-deoxy-L-lyxo-4-hexulose to yield dTDP-L-rhamnose.</text>
</comment>
<gene>
    <name evidence="8" type="ORF">EWM63_14285</name>
</gene>
<dbReference type="GO" id="GO:0019305">
    <property type="term" value="P:dTDP-rhamnose biosynthetic process"/>
    <property type="evidence" value="ECO:0007669"/>
    <property type="project" value="UniProtKB-UniPathway"/>
</dbReference>
<dbReference type="PANTHER" id="PTHR10491">
    <property type="entry name" value="DTDP-4-DEHYDRORHAMNOSE REDUCTASE"/>
    <property type="match status" value="1"/>
</dbReference>
<dbReference type="KEGG" id="plue:EWM63_14285"/>
<evidence type="ECO:0000256" key="3">
    <source>
        <dbReference type="ARBA" id="ARBA00012929"/>
    </source>
</evidence>
<dbReference type="InterPro" id="IPR029903">
    <property type="entry name" value="RmlD-like-bd"/>
</dbReference>
<evidence type="ECO:0000256" key="5">
    <source>
        <dbReference type="ARBA" id="ARBA00048200"/>
    </source>
</evidence>
<evidence type="ECO:0000256" key="6">
    <source>
        <dbReference type="RuleBase" id="RU364082"/>
    </source>
</evidence>
<dbReference type="InterPro" id="IPR036291">
    <property type="entry name" value="NAD(P)-bd_dom_sf"/>
</dbReference>
<dbReference type="EMBL" id="CP035913">
    <property type="protein sequence ID" value="QBE64015.1"/>
    <property type="molecule type" value="Genomic_DNA"/>
</dbReference>
<dbReference type="GO" id="GO:0006556">
    <property type="term" value="P:S-adenosylmethionine biosynthetic process"/>
    <property type="evidence" value="ECO:0007669"/>
    <property type="project" value="TreeGrafter"/>
</dbReference>
<name>A0A4P6KZ06_9BURK</name>
<dbReference type="SUPFAM" id="SSF51735">
    <property type="entry name" value="NAD(P)-binding Rossmann-fold domains"/>
    <property type="match status" value="1"/>
</dbReference>
<comment type="pathway">
    <text evidence="1 6">Carbohydrate biosynthesis; dTDP-L-rhamnose biosynthesis.</text>
</comment>
<evidence type="ECO:0000256" key="2">
    <source>
        <dbReference type="ARBA" id="ARBA00010944"/>
    </source>
</evidence>
<reference evidence="8 9" key="1">
    <citation type="submission" date="2019-02" db="EMBL/GenBank/DDBJ databases">
        <title>Draft Genome Sequences of Six Type Strains of the Genus Massilia.</title>
        <authorList>
            <person name="Miess H."/>
            <person name="Frediansyhah A."/>
            <person name="Gross H."/>
        </authorList>
    </citation>
    <scope>NUCLEOTIDE SEQUENCE [LARGE SCALE GENOMIC DNA]</scope>
    <source>
        <strain evidence="8 9">DSM 17473</strain>
    </source>
</reference>
<dbReference type="GO" id="GO:0048270">
    <property type="term" value="F:methionine adenosyltransferase regulator activity"/>
    <property type="evidence" value="ECO:0007669"/>
    <property type="project" value="TreeGrafter"/>
</dbReference>
<dbReference type="EC" id="1.1.1.133" evidence="3 6"/>